<dbReference type="SUPFAM" id="SSF53474">
    <property type="entry name" value="alpha/beta-Hydrolases"/>
    <property type="match status" value="1"/>
</dbReference>
<comment type="caution">
    <text evidence="3">The sequence shown here is derived from an EMBL/GenBank/DDBJ whole genome shotgun (WGS) entry which is preliminary data.</text>
</comment>
<dbReference type="PANTHER" id="PTHR43037:SF1">
    <property type="entry name" value="BLL1128 PROTEIN"/>
    <property type="match status" value="1"/>
</dbReference>
<dbReference type="NCBIfam" id="TIGR04183">
    <property type="entry name" value="Por_Secre_tail"/>
    <property type="match status" value="1"/>
</dbReference>
<dbReference type="AlphaFoldDB" id="A0A7J5A8X0"/>
<proteinExistence type="predicted"/>
<evidence type="ECO:0000256" key="1">
    <source>
        <dbReference type="ARBA" id="ARBA00022729"/>
    </source>
</evidence>
<evidence type="ECO:0000259" key="2">
    <source>
        <dbReference type="Pfam" id="PF18962"/>
    </source>
</evidence>
<evidence type="ECO:0000313" key="4">
    <source>
        <dbReference type="Proteomes" id="UP000490922"/>
    </source>
</evidence>
<evidence type="ECO:0000313" key="3">
    <source>
        <dbReference type="EMBL" id="KAB1154016.1"/>
    </source>
</evidence>
<dbReference type="InterPro" id="IPR029058">
    <property type="entry name" value="AB_hydrolase_fold"/>
</dbReference>
<keyword evidence="1" id="KW-0732">Signal</keyword>
<protein>
    <submittedName>
        <fullName evidence="3">T9SS type A sorting domain-containing protein</fullName>
    </submittedName>
</protein>
<sequence>MKSLRLNCLYSVFFLLVFFPIKILAQWNQPQWVVDKYEPLKVKFKNVNDALSYRLLRPINFDASKKYPVVITLHGYTGFNKATANDYNINNLRHINQEFAKDSIRLAHPSYIVCLQGIKNADNTVDMWDNGYLNSAKDIISSLPNVDMNKIYVLGQSAGGFGTNKFISLDPAYFAAAIVVSTEGANDLVQADRDQLVNFNLWTMHGDADTTMKYAPDVELFDYMKSINAKMKFTTFLGVGHSTEYHLVNSYEASGKAKVLIPDTTTGIVTVKNIDYTTQFAGTSSDPEPNTLDWLFSKSLTGPMGVKGMNKDRLELNVYPNPTHSVINWNDSSNINEIVLIDVNGKMVLRVAKPSTNSINLSSLKKGVYFIKFRQDTMERTKKIVKK</sequence>
<keyword evidence="4" id="KW-1185">Reference proteome</keyword>
<reference evidence="3 4" key="1">
    <citation type="submission" date="2019-09" db="EMBL/GenBank/DDBJ databases">
        <title>Flavobacterium sp. nov., isolated from glacier ice.</title>
        <authorList>
            <person name="Liu Q."/>
        </authorList>
    </citation>
    <scope>NUCLEOTIDE SEQUENCE [LARGE SCALE GENOMIC DNA]</scope>
    <source>
        <strain evidence="3 4">NBRC 112527</strain>
    </source>
</reference>
<dbReference type="InterPro" id="IPR050955">
    <property type="entry name" value="Plant_Biomass_Hydrol_Est"/>
</dbReference>
<accession>A0A7J5A8X0</accession>
<dbReference type="EMBL" id="WAEM01000011">
    <property type="protein sequence ID" value="KAB1154016.1"/>
    <property type="molecule type" value="Genomic_DNA"/>
</dbReference>
<dbReference type="OrthoDB" id="9764953at2"/>
<gene>
    <name evidence="3" type="ORF">F6464_13590</name>
</gene>
<dbReference type="Gene3D" id="3.40.50.1820">
    <property type="entry name" value="alpha/beta hydrolase"/>
    <property type="match status" value="1"/>
</dbReference>
<name>A0A7J5A8X0_9FLAO</name>
<dbReference type="Pfam" id="PF18962">
    <property type="entry name" value="Por_Secre_tail"/>
    <property type="match status" value="1"/>
</dbReference>
<dbReference type="RefSeq" id="WP_151108501.1">
    <property type="nucleotide sequence ID" value="NZ_WAEM01000011.1"/>
</dbReference>
<dbReference type="Proteomes" id="UP000490922">
    <property type="component" value="Unassembled WGS sequence"/>
</dbReference>
<organism evidence="3 4">
    <name type="scientific">Flavobacterium luteum</name>
    <dbReference type="NCBI Taxonomy" id="2026654"/>
    <lineage>
        <taxon>Bacteria</taxon>
        <taxon>Pseudomonadati</taxon>
        <taxon>Bacteroidota</taxon>
        <taxon>Flavobacteriia</taxon>
        <taxon>Flavobacteriales</taxon>
        <taxon>Flavobacteriaceae</taxon>
        <taxon>Flavobacterium</taxon>
    </lineage>
</organism>
<feature type="domain" description="Secretion system C-terminal sorting" evidence="2">
    <location>
        <begin position="318"/>
        <end position="385"/>
    </location>
</feature>
<dbReference type="PANTHER" id="PTHR43037">
    <property type="entry name" value="UNNAMED PRODUCT-RELATED"/>
    <property type="match status" value="1"/>
</dbReference>
<dbReference type="InterPro" id="IPR026444">
    <property type="entry name" value="Secre_tail"/>
</dbReference>